<feature type="transmembrane region" description="Helical" evidence="1">
    <location>
        <begin position="51"/>
        <end position="71"/>
    </location>
</feature>
<keyword evidence="1" id="KW-0812">Transmembrane</keyword>
<dbReference type="AlphaFoldDB" id="A0A8J6NS74"/>
<sequence length="81" mass="9287">MQNYGYVRRFVDLTTMRLSALFTDKAALGKAHVFFDRVQGLQALNFAFQDTFKNCFVFALIGSTFLILILVTEKTTKREVV</sequence>
<organism evidence="2 3">
    <name type="scientific">Candidatus Desulfatibia profunda</name>
    <dbReference type="NCBI Taxonomy" id="2841695"/>
    <lineage>
        <taxon>Bacteria</taxon>
        <taxon>Pseudomonadati</taxon>
        <taxon>Thermodesulfobacteriota</taxon>
        <taxon>Desulfobacteria</taxon>
        <taxon>Desulfobacterales</taxon>
        <taxon>Desulfobacterales incertae sedis</taxon>
        <taxon>Candidatus Desulfatibia</taxon>
    </lineage>
</organism>
<proteinExistence type="predicted"/>
<dbReference type="Proteomes" id="UP000603434">
    <property type="component" value="Unassembled WGS sequence"/>
</dbReference>
<name>A0A8J6NS74_9BACT</name>
<comment type="caution">
    <text evidence="2">The sequence shown here is derived from an EMBL/GenBank/DDBJ whole genome shotgun (WGS) entry which is preliminary data.</text>
</comment>
<evidence type="ECO:0000313" key="2">
    <source>
        <dbReference type="EMBL" id="MBC8362291.1"/>
    </source>
</evidence>
<keyword evidence="1" id="KW-1133">Transmembrane helix</keyword>
<accession>A0A8J6NS74</accession>
<keyword evidence="1" id="KW-0472">Membrane</keyword>
<reference evidence="2 3" key="1">
    <citation type="submission" date="2020-08" db="EMBL/GenBank/DDBJ databases">
        <title>Bridging the membrane lipid divide: bacteria of the FCB group superphylum have the potential to synthesize archaeal ether lipids.</title>
        <authorList>
            <person name="Villanueva L."/>
            <person name="Von Meijenfeldt F.A.B."/>
            <person name="Westbye A.B."/>
            <person name="Yadav S."/>
            <person name="Hopmans E.C."/>
            <person name="Dutilh B.E."/>
            <person name="Sinninghe Damste J.S."/>
        </authorList>
    </citation>
    <scope>NUCLEOTIDE SEQUENCE [LARGE SCALE GENOMIC DNA]</scope>
    <source>
        <strain evidence="2">NIOZ-UU30</strain>
    </source>
</reference>
<evidence type="ECO:0000313" key="3">
    <source>
        <dbReference type="Proteomes" id="UP000603434"/>
    </source>
</evidence>
<gene>
    <name evidence="2" type="ORF">H8E23_12935</name>
</gene>
<evidence type="ECO:0000256" key="1">
    <source>
        <dbReference type="SAM" id="Phobius"/>
    </source>
</evidence>
<dbReference type="EMBL" id="JACNJH010000179">
    <property type="protein sequence ID" value="MBC8362291.1"/>
    <property type="molecule type" value="Genomic_DNA"/>
</dbReference>
<protein>
    <submittedName>
        <fullName evidence="2">Uncharacterized protein</fullName>
    </submittedName>
</protein>